<dbReference type="SMART" id="SM00490">
    <property type="entry name" value="HELICc"/>
    <property type="match status" value="1"/>
</dbReference>
<feature type="compositionally biased region" description="Low complexity" evidence="23">
    <location>
        <begin position="62"/>
        <end position="74"/>
    </location>
</feature>
<evidence type="ECO:0000256" key="23">
    <source>
        <dbReference type="SAM" id="MobiDB-lite"/>
    </source>
</evidence>
<feature type="compositionally biased region" description="Basic and acidic residues" evidence="23">
    <location>
        <begin position="87"/>
        <end position="102"/>
    </location>
</feature>
<dbReference type="GO" id="GO:0006260">
    <property type="term" value="P:DNA replication"/>
    <property type="evidence" value="ECO:0007669"/>
    <property type="project" value="UniProtKB-KW"/>
</dbReference>
<dbReference type="SUPFAM" id="SSF52540">
    <property type="entry name" value="P-loop containing nucleoside triphosphate hydrolases"/>
    <property type="match status" value="2"/>
</dbReference>
<evidence type="ECO:0000256" key="5">
    <source>
        <dbReference type="ARBA" id="ARBA00022723"/>
    </source>
</evidence>
<dbReference type="GO" id="GO:0046872">
    <property type="term" value="F:metal ion binding"/>
    <property type="evidence" value="ECO:0007669"/>
    <property type="project" value="UniProtKB-KW"/>
</dbReference>
<dbReference type="InterPro" id="IPR027417">
    <property type="entry name" value="P-loop_NTPase"/>
</dbReference>
<evidence type="ECO:0000256" key="19">
    <source>
        <dbReference type="ARBA" id="ARBA00049360"/>
    </source>
</evidence>
<keyword evidence="6" id="KW-0547">Nucleotide-binding</keyword>
<evidence type="ECO:0000259" key="26">
    <source>
        <dbReference type="PROSITE" id="PS51194"/>
    </source>
</evidence>
<feature type="domain" description="Helicase ATP-binding" evidence="25">
    <location>
        <begin position="529"/>
        <end position="701"/>
    </location>
</feature>
<dbReference type="Pfam" id="PF09382">
    <property type="entry name" value="RQC"/>
    <property type="match status" value="1"/>
</dbReference>
<keyword evidence="10" id="KW-0862">Zinc</keyword>
<keyword evidence="13" id="KW-0234">DNA repair</keyword>
<comment type="cofactor">
    <cofactor evidence="1">
        <name>Zn(2+)</name>
        <dbReference type="ChEBI" id="CHEBI:29105"/>
    </cofactor>
</comment>
<feature type="compositionally biased region" description="Polar residues" evidence="23">
    <location>
        <begin position="414"/>
        <end position="438"/>
    </location>
</feature>
<dbReference type="GO" id="GO:0000724">
    <property type="term" value="P:double-strand break repair via homologous recombination"/>
    <property type="evidence" value="ECO:0007669"/>
    <property type="project" value="TreeGrafter"/>
</dbReference>
<evidence type="ECO:0000256" key="20">
    <source>
        <dbReference type="ARBA" id="ARBA00073450"/>
    </source>
</evidence>
<dbReference type="Gene3D" id="1.10.150.80">
    <property type="entry name" value="HRDC domain"/>
    <property type="match status" value="1"/>
</dbReference>
<comment type="subcellular location">
    <subcellularLocation>
        <location evidence="2">Nucleus</location>
    </subcellularLocation>
</comment>
<dbReference type="SUPFAM" id="SSF46785">
    <property type="entry name" value="Winged helix' DNA-binding domain"/>
    <property type="match status" value="1"/>
</dbReference>
<dbReference type="EMBL" id="JARKHS020025324">
    <property type="protein sequence ID" value="KAK8767598.1"/>
    <property type="molecule type" value="Genomic_DNA"/>
</dbReference>
<keyword evidence="9" id="KW-0347">Helicase</keyword>
<dbReference type="InterPro" id="IPR014001">
    <property type="entry name" value="Helicase_ATP-bd"/>
</dbReference>
<proteinExistence type="inferred from homology"/>
<reference evidence="27 28" key="1">
    <citation type="journal article" date="2023" name="Arcadia Sci">
        <title>De novo assembly of a long-read Amblyomma americanum tick genome.</title>
        <authorList>
            <person name="Chou S."/>
            <person name="Poskanzer K.E."/>
            <person name="Rollins M."/>
            <person name="Thuy-Boun P.S."/>
        </authorList>
    </citation>
    <scope>NUCLEOTIDE SEQUENCE [LARGE SCALE GENOMIC DNA]</scope>
    <source>
        <strain evidence="27">F_SG_1</strain>
        <tissue evidence="27">Salivary glands</tissue>
    </source>
</reference>
<dbReference type="GO" id="GO:0005694">
    <property type="term" value="C:chromosome"/>
    <property type="evidence" value="ECO:0007669"/>
    <property type="project" value="TreeGrafter"/>
</dbReference>
<dbReference type="FunFam" id="3.40.50.300:FF:000537">
    <property type="entry name" value="Bloom syndrome RecQ-like helicase"/>
    <property type="match status" value="1"/>
</dbReference>
<feature type="region of interest" description="Disordered" evidence="23">
    <location>
        <begin position="216"/>
        <end position="237"/>
    </location>
</feature>
<dbReference type="Pfam" id="PF16124">
    <property type="entry name" value="RecQ_Zn_bind"/>
    <property type="match status" value="1"/>
</dbReference>
<name>A0AAQ4DYQ8_AMBAM</name>
<evidence type="ECO:0000256" key="7">
    <source>
        <dbReference type="ARBA" id="ARBA00022763"/>
    </source>
</evidence>
<feature type="compositionally biased region" description="Low complexity" evidence="23">
    <location>
        <begin position="216"/>
        <end position="226"/>
    </location>
</feature>
<evidence type="ECO:0000313" key="27">
    <source>
        <dbReference type="EMBL" id="KAK8767598.1"/>
    </source>
</evidence>
<dbReference type="AlphaFoldDB" id="A0AAQ4DYQ8"/>
<dbReference type="Pfam" id="PF00271">
    <property type="entry name" value="Helicase_C"/>
    <property type="match status" value="1"/>
</dbReference>
<keyword evidence="15" id="KW-0539">Nucleus</keyword>
<dbReference type="NCBIfam" id="TIGR00614">
    <property type="entry name" value="recQ_fam"/>
    <property type="match status" value="1"/>
</dbReference>
<dbReference type="Gene3D" id="1.10.10.10">
    <property type="entry name" value="Winged helix-like DNA-binding domain superfamily/Winged helix DNA-binding domain"/>
    <property type="match status" value="1"/>
</dbReference>
<evidence type="ECO:0000256" key="14">
    <source>
        <dbReference type="ARBA" id="ARBA00023235"/>
    </source>
</evidence>
<feature type="compositionally biased region" description="Low complexity" evidence="23">
    <location>
        <begin position="103"/>
        <end position="115"/>
    </location>
</feature>
<gene>
    <name evidence="27" type="ORF">V5799_005621</name>
</gene>
<dbReference type="Proteomes" id="UP001321473">
    <property type="component" value="Unassembled WGS sequence"/>
</dbReference>
<dbReference type="GO" id="GO:0005634">
    <property type="term" value="C:nucleus"/>
    <property type="evidence" value="ECO:0007669"/>
    <property type="project" value="UniProtKB-SubCell"/>
</dbReference>
<dbReference type="PROSITE" id="PS50967">
    <property type="entry name" value="HRDC"/>
    <property type="match status" value="1"/>
</dbReference>
<feature type="compositionally biased region" description="Low complexity" evidence="23">
    <location>
        <begin position="1168"/>
        <end position="1179"/>
    </location>
</feature>
<dbReference type="InterPro" id="IPR010997">
    <property type="entry name" value="HRDC-like_sf"/>
</dbReference>
<dbReference type="GO" id="GO:0009378">
    <property type="term" value="F:four-way junction helicase activity"/>
    <property type="evidence" value="ECO:0007669"/>
    <property type="project" value="TreeGrafter"/>
</dbReference>
<protein>
    <recommendedName>
        <fullName evidence="20">RecQ-like DNA helicase BLM</fullName>
        <ecNumber evidence="17">5.6.2.4</ecNumber>
    </recommendedName>
    <alternativeName>
        <fullName evidence="21">Bloom syndrome protein homolog</fullName>
    </alternativeName>
    <alternativeName>
        <fullName evidence="18">DNA 3'-5' helicase BLM</fullName>
    </alternativeName>
    <alternativeName>
        <fullName evidence="22">RecQ helicase homolog</fullName>
    </alternativeName>
</protein>
<dbReference type="EC" id="5.6.2.4" evidence="17"/>
<keyword evidence="11" id="KW-0067">ATP-binding</keyword>
<evidence type="ECO:0000256" key="1">
    <source>
        <dbReference type="ARBA" id="ARBA00001947"/>
    </source>
</evidence>
<dbReference type="Pfam" id="PF00270">
    <property type="entry name" value="DEAD"/>
    <property type="match status" value="1"/>
</dbReference>
<dbReference type="InterPro" id="IPR001650">
    <property type="entry name" value="Helicase_C-like"/>
</dbReference>
<evidence type="ECO:0000256" key="17">
    <source>
        <dbReference type="ARBA" id="ARBA00034808"/>
    </source>
</evidence>
<evidence type="ECO:0000256" key="13">
    <source>
        <dbReference type="ARBA" id="ARBA00023204"/>
    </source>
</evidence>
<evidence type="ECO:0000259" key="24">
    <source>
        <dbReference type="PROSITE" id="PS50967"/>
    </source>
</evidence>
<evidence type="ECO:0000256" key="15">
    <source>
        <dbReference type="ARBA" id="ARBA00023242"/>
    </source>
</evidence>
<sequence>MSTCLPETNLEECKRRLQEFSVKSHSVSGKTVASKSSGFTFYDQRKLVELVAECVTPYENPSSSHRSTSAKASSFKPPLSSARRGRDHGVERDGDDDDRREFSSGGSPSKFKPPSCVFGSAVARNTLGQSPRRQRPNGAFKSPRKVVSDALSSSKVQVSETQFPPSSPEFDWSGTDEPEFIDILSQSSPPKDLPVENRHPLCDDWDDDVFVASRASASTSSKRTTSGAPTQQLTSGPLSLSGKLDAFELRQIEQSALLSKPNFQAGSSDSEAAAVVLQEYDYKLSSHICTVLGETRQVSGDLLSLVDLRSKVFRQFRKASGSFSSPLKSKFGMTGSPLAGGRLGKPAGDKLSPRLAGLGNGGAEFPKPGTSGVFSDSPSHELSLSHRLKRLGDETLNRASSSSSNSPILANSRLADSSSRKGSSHSPYFGSKPSTSKAPTAVTDTEFIQDFDTEDMLDVNGGITEAQTQAQKETANNSGSTGRFVGQYRNDGASTKFKGFGFPHSAELRAKFASVFGLKQFRLNQLEAINAALLGEDCFILMPTGGGKSLCYQLPAVMSDGVTIVISPLRSLILDQVLKLTSLDVPANHLSGDSDSSSVYADLRSSRPQLRLLYVTPEKISASNRLLDALQRLHANKHLTRFIIDEAHCVSQWGHDFRPDYKRLSVLREKFPGVPMMALTATATPRVRTDILHQLGMRDPKWFLQSFNRPNLCYEVCPKTGKSVVNDIVEVIKNKFKGQSGIIYCFSRKECDQLASDLCKQGIASVSYHAGLADDRRCTVQRQWIDDKVQVVCATIAFGMGVDKPDVRFVIHHTLPKSIEGYYQESGRAGRDGQRASCLLFYNYHDMHRIRSMIDKDSNANASARETHIANLWHMVNFCENRTDCRRAQVLHYFGENFNREFCRQNRRFACDNCQAETRWVMTDVTEDAQEVARCVETLNRQRMNVTVNQLVDIFKGAVNKKTKDLKCDTLPLHGRGKGYHRNDANRLIRRLVLDGYLKEAITMNHLDMAMSYLRPGAKLPQLLSGSSRITLAIEKKSRPSESAARAAEEAAAEPSRLNPEITKLIEACHLELVSIVKALALAKNTHYSNVIHIDALRGIADTLPTTAEAMLQVPHMTKALVDKYGAQLLEVTERYAAEKMVIEAEMADAENEAESDFQNPKPPPDFAAASTSTASTTTYRKRKTWSGSGGGSTGKRPCTFPRKKGGYGAKSQNKFGRQAAAKRKAAARNPWKATTKTVGRPAGSSSFAGQSSGFGALAMPKPAVAKSRSFLTKPRVVEI</sequence>
<evidence type="ECO:0000256" key="12">
    <source>
        <dbReference type="ARBA" id="ARBA00023125"/>
    </source>
</evidence>
<feature type="region of interest" description="Disordered" evidence="23">
    <location>
        <begin position="396"/>
        <end position="442"/>
    </location>
</feature>
<feature type="region of interest" description="Disordered" evidence="23">
    <location>
        <begin position="338"/>
        <end position="379"/>
    </location>
</feature>
<keyword evidence="5" id="KW-0479">Metal-binding</keyword>
<accession>A0AAQ4DYQ8</accession>
<feature type="compositionally biased region" description="Polar residues" evidence="23">
    <location>
        <begin position="150"/>
        <end position="164"/>
    </location>
</feature>
<feature type="domain" description="Helicase C-terminal" evidence="26">
    <location>
        <begin position="724"/>
        <end position="873"/>
    </location>
</feature>
<dbReference type="Gene3D" id="3.40.50.300">
    <property type="entry name" value="P-loop containing nucleotide triphosphate hydrolases"/>
    <property type="match status" value="2"/>
</dbReference>
<comment type="catalytic activity">
    <reaction evidence="19">
        <text>ATP + H2O = ADP + phosphate + H(+)</text>
        <dbReference type="Rhea" id="RHEA:13065"/>
        <dbReference type="ChEBI" id="CHEBI:15377"/>
        <dbReference type="ChEBI" id="CHEBI:15378"/>
        <dbReference type="ChEBI" id="CHEBI:30616"/>
        <dbReference type="ChEBI" id="CHEBI:43474"/>
        <dbReference type="ChEBI" id="CHEBI:456216"/>
    </reaction>
</comment>
<dbReference type="InterPro" id="IPR036390">
    <property type="entry name" value="WH_DNA-bd_sf"/>
</dbReference>
<evidence type="ECO:0000259" key="25">
    <source>
        <dbReference type="PROSITE" id="PS51192"/>
    </source>
</evidence>
<organism evidence="27 28">
    <name type="scientific">Amblyomma americanum</name>
    <name type="common">Lone star tick</name>
    <dbReference type="NCBI Taxonomy" id="6943"/>
    <lineage>
        <taxon>Eukaryota</taxon>
        <taxon>Metazoa</taxon>
        <taxon>Ecdysozoa</taxon>
        <taxon>Arthropoda</taxon>
        <taxon>Chelicerata</taxon>
        <taxon>Arachnida</taxon>
        <taxon>Acari</taxon>
        <taxon>Parasitiformes</taxon>
        <taxon>Ixodida</taxon>
        <taxon>Ixodoidea</taxon>
        <taxon>Ixodidae</taxon>
        <taxon>Amblyomminae</taxon>
        <taxon>Amblyomma</taxon>
    </lineage>
</organism>
<dbReference type="GO" id="GO:0007131">
    <property type="term" value="P:reciprocal meiotic recombination"/>
    <property type="evidence" value="ECO:0007669"/>
    <property type="project" value="UniProtKB-ARBA"/>
</dbReference>
<dbReference type="PROSITE" id="PS51192">
    <property type="entry name" value="HELICASE_ATP_BIND_1"/>
    <property type="match status" value="1"/>
</dbReference>
<dbReference type="GO" id="GO:0005524">
    <property type="term" value="F:ATP binding"/>
    <property type="evidence" value="ECO:0007669"/>
    <property type="project" value="UniProtKB-KW"/>
</dbReference>
<dbReference type="GO" id="GO:0016787">
    <property type="term" value="F:hydrolase activity"/>
    <property type="evidence" value="ECO:0007669"/>
    <property type="project" value="UniProtKB-KW"/>
</dbReference>
<evidence type="ECO:0000256" key="22">
    <source>
        <dbReference type="ARBA" id="ARBA00076271"/>
    </source>
</evidence>
<comment type="similarity">
    <text evidence="3">Belongs to the helicase family. RecQ subfamily.</text>
</comment>
<dbReference type="SMART" id="SM00487">
    <property type="entry name" value="DEXDc"/>
    <property type="match status" value="1"/>
</dbReference>
<dbReference type="PANTHER" id="PTHR13710">
    <property type="entry name" value="DNA HELICASE RECQ FAMILY MEMBER"/>
    <property type="match status" value="1"/>
</dbReference>
<dbReference type="InterPro" id="IPR002121">
    <property type="entry name" value="HRDC_dom"/>
</dbReference>
<dbReference type="InterPro" id="IPR032284">
    <property type="entry name" value="RecQ_Zn-bd"/>
</dbReference>
<dbReference type="GO" id="GO:0005737">
    <property type="term" value="C:cytoplasm"/>
    <property type="evidence" value="ECO:0007669"/>
    <property type="project" value="TreeGrafter"/>
</dbReference>
<dbReference type="SUPFAM" id="SSF47819">
    <property type="entry name" value="HRDC-like"/>
    <property type="match status" value="1"/>
</dbReference>
<keyword evidence="28" id="KW-1185">Reference proteome</keyword>
<keyword evidence="8" id="KW-0378">Hydrolase</keyword>
<evidence type="ECO:0000256" key="4">
    <source>
        <dbReference type="ARBA" id="ARBA00022705"/>
    </source>
</evidence>
<evidence type="ECO:0000256" key="16">
    <source>
        <dbReference type="ARBA" id="ARBA00034617"/>
    </source>
</evidence>
<evidence type="ECO:0000256" key="10">
    <source>
        <dbReference type="ARBA" id="ARBA00022833"/>
    </source>
</evidence>
<dbReference type="InterPro" id="IPR018982">
    <property type="entry name" value="RQC_domain"/>
</dbReference>
<evidence type="ECO:0000256" key="9">
    <source>
        <dbReference type="ARBA" id="ARBA00022806"/>
    </source>
</evidence>
<dbReference type="InterPro" id="IPR036388">
    <property type="entry name" value="WH-like_DNA-bd_sf"/>
</dbReference>
<keyword evidence="14" id="KW-0413">Isomerase</keyword>
<feature type="region of interest" description="Disordered" evidence="23">
    <location>
        <begin position="58"/>
        <end position="172"/>
    </location>
</feature>
<keyword evidence="7" id="KW-0227">DNA damage</keyword>
<feature type="region of interest" description="Disordered" evidence="23">
    <location>
        <begin position="1150"/>
        <end position="1253"/>
    </location>
</feature>
<comment type="caution">
    <text evidence="27">The sequence shown here is derived from an EMBL/GenBank/DDBJ whole genome shotgun (WGS) entry which is preliminary data.</text>
</comment>
<evidence type="ECO:0000256" key="18">
    <source>
        <dbReference type="ARBA" id="ARBA00044542"/>
    </source>
</evidence>
<dbReference type="GO" id="GO:0043138">
    <property type="term" value="F:3'-5' DNA helicase activity"/>
    <property type="evidence" value="ECO:0007669"/>
    <property type="project" value="UniProtKB-EC"/>
</dbReference>
<evidence type="ECO:0000313" key="28">
    <source>
        <dbReference type="Proteomes" id="UP001321473"/>
    </source>
</evidence>
<evidence type="ECO:0000256" key="3">
    <source>
        <dbReference type="ARBA" id="ARBA00005446"/>
    </source>
</evidence>
<dbReference type="InterPro" id="IPR011545">
    <property type="entry name" value="DEAD/DEAH_box_helicase_dom"/>
</dbReference>
<dbReference type="PROSITE" id="PS51194">
    <property type="entry name" value="HELICASE_CTER"/>
    <property type="match status" value="1"/>
</dbReference>
<dbReference type="SMART" id="SM00341">
    <property type="entry name" value="HRDC"/>
    <property type="match status" value="1"/>
</dbReference>
<evidence type="ECO:0000256" key="6">
    <source>
        <dbReference type="ARBA" id="ARBA00022741"/>
    </source>
</evidence>
<dbReference type="Pfam" id="PF00570">
    <property type="entry name" value="HRDC"/>
    <property type="match status" value="1"/>
</dbReference>
<evidence type="ECO:0000256" key="11">
    <source>
        <dbReference type="ARBA" id="ARBA00022840"/>
    </source>
</evidence>
<dbReference type="FunFam" id="1.10.10.10:FF:000495">
    <property type="entry name" value="RecQ family helicase MusN"/>
    <property type="match status" value="1"/>
</dbReference>
<dbReference type="GO" id="GO:0003677">
    <property type="term" value="F:DNA binding"/>
    <property type="evidence" value="ECO:0007669"/>
    <property type="project" value="UniProtKB-KW"/>
</dbReference>
<feature type="compositionally biased region" description="Low complexity" evidence="23">
    <location>
        <begin position="1243"/>
        <end position="1253"/>
    </location>
</feature>
<evidence type="ECO:0000256" key="8">
    <source>
        <dbReference type="ARBA" id="ARBA00022801"/>
    </source>
</evidence>
<feature type="domain" description="HRDC" evidence="24">
    <location>
        <begin position="1063"/>
        <end position="1143"/>
    </location>
</feature>
<dbReference type="InterPro" id="IPR044876">
    <property type="entry name" value="HRDC_dom_sf"/>
</dbReference>
<dbReference type="CDD" id="cd18794">
    <property type="entry name" value="SF2_C_RecQ"/>
    <property type="match status" value="1"/>
</dbReference>
<dbReference type="InterPro" id="IPR004589">
    <property type="entry name" value="DNA_helicase_ATP-dep_RecQ"/>
</dbReference>
<dbReference type="FunFam" id="3.40.50.300:FF:000340">
    <property type="entry name" value="Bloom syndrome, RecQ helicase"/>
    <property type="match status" value="1"/>
</dbReference>
<feature type="compositionally biased region" description="Polar residues" evidence="23">
    <location>
        <begin position="227"/>
        <end position="237"/>
    </location>
</feature>
<dbReference type="SMART" id="SM00956">
    <property type="entry name" value="RQC"/>
    <property type="match status" value="1"/>
</dbReference>
<keyword evidence="12" id="KW-0238">DNA-binding</keyword>
<comment type="catalytic activity">
    <reaction evidence="16">
        <text>Couples ATP hydrolysis with the unwinding of duplex DNA by translocating in the 3'-5' direction.</text>
        <dbReference type="EC" id="5.6.2.4"/>
    </reaction>
</comment>
<evidence type="ECO:0000256" key="21">
    <source>
        <dbReference type="ARBA" id="ARBA00076065"/>
    </source>
</evidence>
<keyword evidence="4" id="KW-0235">DNA replication</keyword>
<evidence type="ECO:0000256" key="2">
    <source>
        <dbReference type="ARBA" id="ARBA00004123"/>
    </source>
</evidence>
<dbReference type="PANTHER" id="PTHR13710:SF153">
    <property type="entry name" value="RECQ-LIKE DNA HELICASE BLM"/>
    <property type="match status" value="1"/>
</dbReference>